<dbReference type="AlphaFoldDB" id="A0A433QFB3"/>
<evidence type="ECO:0000313" key="2">
    <source>
        <dbReference type="Proteomes" id="UP000274822"/>
    </source>
</evidence>
<organism evidence="1 2">
    <name type="scientific">Jimgerdemannia flammicorona</name>
    <dbReference type="NCBI Taxonomy" id="994334"/>
    <lineage>
        <taxon>Eukaryota</taxon>
        <taxon>Fungi</taxon>
        <taxon>Fungi incertae sedis</taxon>
        <taxon>Mucoromycota</taxon>
        <taxon>Mucoromycotina</taxon>
        <taxon>Endogonomycetes</taxon>
        <taxon>Endogonales</taxon>
        <taxon>Endogonaceae</taxon>
        <taxon>Jimgerdemannia</taxon>
    </lineage>
</organism>
<sequence length="82" mass="9208">MVRSSNYFIKRYGARKVNVIDCEDGTVVPSTVENFFGVLENVSKRDKHANGRYEVSELKVGWDGGGGCGWVMDMHLLRNVNV</sequence>
<accession>A0A433QFB3</accession>
<dbReference type="Proteomes" id="UP000274822">
    <property type="component" value="Unassembled WGS sequence"/>
</dbReference>
<comment type="caution">
    <text evidence="1">The sequence shown here is derived from an EMBL/GenBank/DDBJ whole genome shotgun (WGS) entry which is preliminary data.</text>
</comment>
<keyword evidence="2" id="KW-1185">Reference proteome</keyword>
<dbReference type="Gene3D" id="2.60.120.650">
    <property type="entry name" value="Cupin"/>
    <property type="match status" value="1"/>
</dbReference>
<protein>
    <submittedName>
        <fullName evidence="1">Uncharacterized protein</fullName>
    </submittedName>
</protein>
<name>A0A433QFB3_9FUNG</name>
<dbReference type="EMBL" id="RBNJ01006540">
    <property type="protein sequence ID" value="RUS28505.1"/>
    <property type="molecule type" value="Genomic_DNA"/>
</dbReference>
<evidence type="ECO:0000313" key="1">
    <source>
        <dbReference type="EMBL" id="RUS28505.1"/>
    </source>
</evidence>
<reference evidence="1 2" key="1">
    <citation type="journal article" date="2018" name="New Phytol.">
        <title>Phylogenomics of Endogonaceae and evolution of mycorrhizas within Mucoromycota.</title>
        <authorList>
            <person name="Chang Y."/>
            <person name="Desiro A."/>
            <person name="Na H."/>
            <person name="Sandor L."/>
            <person name="Lipzen A."/>
            <person name="Clum A."/>
            <person name="Barry K."/>
            <person name="Grigoriev I.V."/>
            <person name="Martin F.M."/>
            <person name="Stajich J.E."/>
            <person name="Smith M.E."/>
            <person name="Bonito G."/>
            <person name="Spatafora J.W."/>
        </authorList>
    </citation>
    <scope>NUCLEOTIDE SEQUENCE [LARGE SCALE GENOMIC DNA]</scope>
    <source>
        <strain evidence="1 2">AD002</strain>
    </source>
</reference>
<proteinExistence type="predicted"/>
<gene>
    <name evidence="1" type="ORF">BC938DRAFT_481807</name>
</gene>